<proteinExistence type="predicted"/>
<reference evidence="1 2" key="1">
    <citation type="submission" date="2019-05" db="EMBL/GenBank/DDBJ databases">
        <title>Another draft genome of Portunus trituberculatus and its Hox gene families provides insights of decapod evolution.</title>
        <authorList>
            <person name="Jeong J.-H."/>
            <person name="Song I."/>
            <person name="Kim S."/>
            <person name="Choi T."/>
            <person name="Kim D."/>
            <person name="Ryu S."/>
            <person name="Kim W."/>
        </authorList>
    </citation>
    <scope>NUCLEOTIDE SEQUENCE [LARGE SCALE GENOMIC DNA]</scope>
    <source>
        <tissue evidence="1">Muscle</tissue>
    </source>
</reference>
<dbReference type="AlphaFoldDB" id="A0A5B7DG87"/>
<evidence type="ECO:0000313" key="2">
    <source>
        <dbReference type="Proteomes" id="UP000324222"/>
    </source>
</evidence>
<comment type="caution">
    <text evidence="1">The sequence shown here is derived from an EMBL/GenBank/DDBJ whole genome shotgun (WGS) entry which is preliminary data.</text>
</comment>
<organism evidence="1 2">
    <name type="scientific">Portunus trituberculatus</name>
    <name type="common">Swimming crab</name>
    <name type="synonym">Neptunus trituberculatus</name>
    <dbReference type="NCBI Taxonomy" id="210409"/>
    <lineage>
        <taxon>Eukaryota</taxon>
        <taxon>Metazoa</taxon>
        <taxon>Ecdysozoa</taxon>
        <taxon>Arthropoda</taxon>
        <taxon>Crustacea</taxon>
        <taxon>Multicrustacea</taxon>
        <taxon>Malacostraca</taxon>
        <taxon>Eumalacostraca</taxon>
        <taxon>Eucarida</taxon>
        <taxon>Decapoda</taxon>
        <taxon>Pleocyemata</taxon>
        <taxon>Brachyura</taxon>
        <taxon>Eubrachyura</taxon>
        <taxon>Portunoidea</taxon>
        <taxon>Portunidae</taxon>
        <taxon>Portuninae</taxon>
        <taxon>Portunus</taxon>
    </lineage>
</organism>
<sequence>MGEQCCAQPSALFQPLLHLTGEPQTTGVSKSSCVTNGWEMVRPQPRSYYCLLFSTGQVHMHYCTLITNLHYINTIPNKRVLNTTRQHIDDYLYIVRERQWLALCCPNLDSYSENPFFCLHCGGQTWARWELSTDSLP</sequence>
<protein>
    <submittedName>
        <fullName evidence="1">Uncharacterized protein</fullName>
    </submittedName>
</protein>
<evidence type="ECO:0000313" key="1">
    <source>
        <dbReference type="EMBL" id="MPC20214.1"/>
    </source>
</evidence>
<accession>A0A5B7DG87</accession>
<dbReference type="EMBL" id="VSRR010000847">
    <property type="protein sequence ID" value="MPC20214.1"/>
    <property type="molecule type" value="Genomic_DNA"/>
</dbReference>
<gene>
    <name evidence="1" type="ORF">E2C01_013148</name>
</gene>
<keyword evidence="2" id="KW-1185">Reference proteome</keyword>
<name>A0A5B7DG87_PORTR</name>
<dbReference type="Proteomes" id="UP000324222">
    <property type="component" value="Unassembled WGS sequence"/>
</dbReference>